<name>A0A3B0TA82_9ZZZZ</name>
<dbReference type="AlphaFoldDB" id="A0A3B0TA82"/>
<dbReference type="GO" id="GO:0005507">
    <property type="term" value="F:copper ion binding"/>
    <property type="evidence" value="ECO:0007669"/>
    <property type="project" value="InterPro"/>
</dbReference>
<dbReference type="PANTHER" id="PTHR42838">
    <property type="entry name" value="CYTOCHROME C OXIDASE SUBUNIT II"/>
    <property type="match status" value="1"/>
</dbReference>
<dbReference type="PROSITE" id="PS51318">
    <property type="entry name" value="TAT"/>
    <property type="match status" value="1"/>
</dbReference>
<evidence type="ECO:0000256" key="3">
    <source>
        <dbReference type="ARBA" id="ARBA00022723"/>
    </source>
</evidence>
<dbReference type="GO" id="GO:0050304">
    <property type="term" value="F:nitrous-oxide reductase activity"/>
    <property type="evidence" value="ECO:0007669"/>
    <property type="project" value="InterPro"/>
</dbReference>
<keyword evidence="5 7" id="KW-0560">Oxidoreductase</keyword>
<dbReference type="Pfam" id="PF18764">
    <property type="entry name" value="nos_propeller"/>
    <property type="match status" value="1"/>
</dbReference>
<dbReference type="InterPro" id="IPR011045">
    <property type="entry name" value="N2O_reductase_N"/>
</dbReference>
<dbReference type="GO" id="GO:0005509">
    <property type="term" value="F:calcium ion binding"/>
    <property type="evidence" value="ECO:0007669"/>
    <property type="project" value="InterPro"/>
</dbReference>
<dbReference type="Pfam" id="PF18793">
    <property type="entry name" value="nos_propeller_2"/>
    <property type="match status" value="1"/>
</dbReference>
<comment type="cofactor">
    <cofactor evidence="1">
        <name>Cu cation</name>
        <dbReference type="ChEBI" id="CHEBI:23378"/>
    </cofactor>
</comment>
<protein>
    <submittedName>
        <fullName evidence="7">Nitrous-oxide reductase</fullName>
        <ecNumber evidence="7">1.7.99.6</ecNumber>
    </submittedName>
</protein>
<dbReference type="Gene3D" id="2.60.40.420">
    <property type="entry name" value="Cupredoxins - blue copper proteins"/>
    <property type="match status" value="1"/>
</dbReference>
<evidence type="ECO:0000256" key="1">
    <source>
        <dbReference type="ARBA" id="ARBA00001935"/>
    </source>
</evidence>
<proteinExistence type="predicted"/>
<organism evidence="7">
    <name type="scientific">hydrothermal vent metagenome</name>
    <dbReference type="NCBI Taxonomy" id="652676"/>
    <lineage>
        <taxon>unclassified sequences</taxon>
        <taxon>metagenomes</taxon>
        <taxon>ecological metagenomes</taxon>
    </lineage>
</organism>
<evidence type="ECO:0000313" key="7">
    <source>
        <dbReference type="EMBL" id="VAW14958.1"/>
    </source>
</evidence>
<dbReference type="NCBIfam" id="TIGR04244">
    <property type="entry name" value="nitrous_NosZ_RR"/>
    <property type="match status" value="1"/>
</dbReference>
<keyword evidence="3" id="KW-0479">Metal-binding</keyword>
<dbReference type="InterPro" id="IPR015943">
    <property type="entry name" value="WD40/YVTN_repeat-like_dom_sf"/>
</dbReference>
<reference evidence="7" key="1">
    <citation type="submission" date="2018-06" db="EMBL/GenBank/DDBJ databases">
        <authorList>
            <person name="Zhirakovskaya E."/>
        </authorList>
    </citation>
    <scope>NUCLEOTIDE SEQUENCE</scope>
</reference>
<dbReference type="InterPro" id="IPR006311">
    <property type="entry name" value="TAT_signal"/>
</dbReference>
<evidence type="ECO:0000256" key="6">
    <source>
        <dbReference type="ARBA" id="ARBA00023008"/>
    </source>
</evidence>
<dbReference type="EC" id="1.7.99.6" evidence="7"/>
<dbReference type="InterPro" id="IPR051403">
    <property type="entry name" value="NosZ/Cyto_c_oxidase_sub2"/>
</dbReference>
<dbReference type="InterPro" id="IPR008972">
    <property type="entry name" value="Cupredoxin"/>
</dbReference>
<dbReference type="SUPFAM" id="SSF50974">
    <property type="entry name" value="Nitrous oxide reductase, N-terminal domain"/>
    <property type="match status" value="1"/>
</dbReference>
<dbReference type="Gene3D" id="2.130.10.10">
    <property type="entry name" value="YVTN repeat-like/Quinoprotein amine dehydrogenase"/>
    <property type="match status" value="1"/>
</dbReference>
<evidence type="ECO:0000256" key="5">
    <source>
        <dbReference type="ARBA" id="ARBA00023002"/>
    </source>
</evidence>
<dbReference type="InterPro" id="IPR041114">
    <property type="entry name" value="Nos_propeller"/>
</dbReference>
<comment type="subcellular location">
    <subcellularLocation>
        <location evidence="2">Cell envelope</location>
    </subcellularLocation>
</comment>
<dbReference type="InterPro" id="IPR023644">
    <property type="entry name" value="NO_Rdtase"/>
</dbReference>
<gene>
    <name evidence="7" type="ORF">MNBD_ALPHA09-790</name>
</gene>
<dbReference type="SUPFAM" id="SSF49503">
    <property type="entry name" value="Cupredoxins"/>
    <property type="match status" value="1"/>
</dbReference>
<keyword evidence="4" id="KW-0732">Signal</keyword>
<evidence type="ECO:0000256" key="2">
    <source>
        <dbReference type="ARBA" id="ARBA00004196"/>
    </source>
</evidence>
<evidence type="ECO:0000256" key="4">
    <source>
        <dbReference type="ARBA" id="ARBA00022729"/>
    </source>
</evidence>
<accession>A0A3B0TA82</accession>
<keyword evidence="6" id="KW-0186">Copper</keyword>
<dbReference type="EMBL" id="UOEM01000082">
    <property type="protein sequence ID" value="VAW14958.1"/>
    <property type="molecule type" value="Genomic_DNA"/>
</dbReference>
<dbReference type="InterPro" id="IPR041142">
    <property type="entry name" value="NOS_propeller_2"/>
</dbReference>
<dbReference type="GO" id="GO:0030313">
    <property type="term" value="C:cell envelope"/>
    <property type="evidence" value="ECO:0007669"/>
    <property type="project" value="UniProtKB-SubCell"/>
</dbReference>
<sequence>MSSDGTKNVGISRRDLGKGAVLAGTVAATGGGSAALLGTTAISPASAAGNAVLKPGELDEYYGFWSSGHAGELRIIGMPSMRELMRVPVFNRCSATGWGDTNESLKILTEGLMPETRAYLAKRGMQTYHNGDLHHPHMSFTDGTYDGRYLFMNDKANTRVARVRCDVMKCDKIIEIPNASEIHGLRPQKYPRTGYVFANGEHRVPLVNDGSILDSPEDYVAIFTAIDGDTMEIAWQIMVSGNLDNVDADYQGRYAIASSYNSEEGVNVAEMTESEMDHAVVFNIARIEAAVAAGEYKVYNGVKVLDGRKGSKLTVYIPIPNSPHGVNSSPDGKYVMVNGKLSPTVSVIEYDKIEAVFNGAEPRSCIVAEPELGLGPLHTAFDGKGNAHTTLFLDSQSVKWNIDKAIRKYNGEDVDPILSKTDVHYQPGHNHSSMGETKEADGKWLVSLNKFSKDRFLNVGPLKPENEQLLDISVDVPVVVHDSSTFAEPHDCIIVHRSKVNPASIWTRDDPMWEDARKQAAADGVVLEEDSKVIRDGNKVRVYMYSEAPNFSMEKFTVRQGDEVTVYITNIDDVDDLTHGFTMSNHGICFEVGPQATASATFIAGRPGVHWFYCQWFCHALHMEMRGRMLVEPA</sequence>
<dbReference type="PANTHER" id="PTHR42838:SF2">
    <property type="entry name" value="NITROUS-OXIDE REDUCTASE"/>
    <property type="match status" value="1"/>
</dbReference>